<dbReference type="SUPFAM" id="SSF160527">
    <property type="entry name" value="V-type ATPase subunit E-like"/>
    <property type="match status" value="1"/>
</dbReference>
<evidence type="ECO:0000313" key="15">
    <source>
        <dbReference type="Proteomes" id="UP000092840"/>
    </source>
</evidence>
<evidence type="ECO:0000256" key="5">
    <source>
        <dbReference type="ARBA" id="ARBA00022448"/>
    </source>
</evidence>
<evidence type="ECO:0000256" key="6">
    <source>
        <dbReference type="ARBA" id="ARBA00022490"/>
    </source>
</evidence>
<protein>
    <recommendedName>
        <fullName evidence="4">Flagellar assembly protein FliH</fullName>
    </recommendedName>
</protein>
<dbReference type="EMBL" id="FLRB01000012">
    <property type="protein sequence ID" value="SBT21287.1"/>
    <property type="molecule type" value="Genomic_DNA"/>
</dbReference>
<keyword evidence="9" id="KW-1006">Bacterial flagellum protein export</keyword>
<dbReference type="GO" id="GO:0044781">
    <property type="term" value="P:bacterial-type flagellum organization"/>
    <property type="evidence" value="ECO:0007669"/>
    <property type="project" value="UniProtKB-KW"/>
</dbReference>
<dbReference type="OrthoDB" id="6415116at2"/>
<dbReference type="EMBL" id="FLRA01000002">
    <property type="protein sequence ID" value="SBT16239.1"/>
    <property type="molecule type" value="Genomic_DNA"/>
</dbReference>
<feature type="domain" description="Flagellar assembly protein FliH/Type III secretion system HrpE" evidence="12">
    <location>
        <begin position="132"/>
        <end position="251"/>
    </location>
</feature>
<dbReference type="GO" id="GO:0005829">
    <property type="term" value="C:cytosol"/>
    <property type="evidence" value="ECO:0007669"/>
    <property type="project" value="TreeGrafter"/>
</dbReference>
<keyword evidence="10" id="KW-0175">Coiled coil</keyword>
<dbReference type="AlphaFoldDB" id="A0A1C3JM83"/>
<feature type="compositionally biased region" description="Basic and acidic residues" evidence="11">
    <location>
        <begin position="83"/>
        <end position="98"/>
    </location>
</feature>
<dbReference type="GO" id="GO:0003774">
    <property type="term" value="F:cytoskeletal motor activity"/>
    <property type="evidence" value="ECO:0007669"/>
    <property type="project" value="InterPro"/>
</dbReference>
<organism evidence="13 16">
    <name type="scientific">Marinomonas gallaica</name>
    <dbReference type="NCBI Taxonomy" id="1806667"/>
    <lineage>
        <taxon>Bacteria</taxon>
        <taxon>Pseudomonadati</taxon>
        <taxon>Pseudomonadota</taxon>
        <taxon>Gammaproteobacteria</taxon>
        <taxon>Oceanospirillales</taxon>
        <taxon>Oceanospirillaceae</taxon>
        <taxon>Marinomonas</taxon>
    </lineage>
</organism>
<keyword evidence="13" id="KW-0969">Cilium</keyword>
<dbReference type="RefSeq" id="WP_067030804.1">
    <property type="nucleotide sequence ID" value="NZ_FLRA01000002.1"/>
</dbReference>
<comment type="similarity">
    <text evidence="3">Belongs to the FliH family.</text>
</comment>
<evidence type="ECO:0000256" key="4">
    <source>
        <dbReference type="ARBA" id="ARBA00016507"/>
    </source>
</evidence>
<reference evidence="14 15" key="2">
    <citation type="submission" date="2016-06" db="EMBL/GenBank/DDBJ databases">
        <authorList>
            <person name="Rodrigo-Torres L."/>
            <person name="Arahal D.R."/>
        </authorList>
    </citation>
    <scope>NUCLEOTIDE SEQUENCE [LARGE SCALE GENOMIC DNA]</scope>
    <source>
        <strain evidence="14 15">CECT 5116</strain>
    </source>
</reference>
<evidence type="ECO:0000256" key="1">
    <source>
        <dbReference type="ARBA" id="ARBA00003041"/>
    </source>
</evidence>
<accession>A0A1C3JM83</accession>
<evidence type="ECO:0000256" key="8">
    <source>
        <dbReference type="ARBA" id="ARBA00022927"/>
    </source>
</evidence>
<feature type="region of interest" description="Disordered" evidence="11">
    <location>
        <begin position="73"/>
        <end position="111"/>
    </location>
</feature>
<evidence type="ECO:0000256" key="7">
    <source>
        <dbReference type="ARBA" id="ARBA00022795"/>
    </source>
</evidence>
<proteinExistence type="inferred from homology"/>
<dbReference type="Proteomes" id="UP000092840">
    <property type="component" value="Unassembled WGS sequence"/>
</dbReference>
<evidence type="ECO:0000256" key="10">
    <source>
        <dbReference type="SAM" id="Coils"/>
    </source>
</evidence>
<keyword evidence="8" id="KW-0653">Protein transport</keyword>
<evidence type="ECO:0000259" key="12">
    <source>
        <dbReference type="Pfam" id="PF02108"/>
    </source>
</evidence>
<keyword evidence="13" id="KW-0966">Cell projection</keyword>
<comment type="subcellular location">
    <subcellularLocation>
        <location evidence="2">Cytoplasm</location>
    </subcellularLocation>
</comment>
<feature type="coiled-coil region" evidence="10">
    <location>
        <begin position="118"/>
        <end position="167"/>
    </location>
</feature>
<dbReference type="GO" id="GO:0015031">
    <property type="term" value="P:protein transport"/>
    <property type="evidence" value="ECO:0007669"/>
    <property type="project" value="UniProtKB-KW"/>
</dbReference>
<dbReference type="GO" id="GO:0071973">
    <property type="term" value="P:bacterial-type flagellum-dependent cell motility"/>
    <property type="evidence" value="ECO:0007669"/>
    <property type="project" value="InterPro"/>
</dbReference>
<dbReference type="PANTHER" id="PTHR34982">
    <property type="entry name" value="YOP PROTEINS TRANSLOCATION PROTEIN L"/>
    <property type="match status" value="1"/>
</dbReference>
<dbReference type="GO" id="GO:0009288">
    <property type="term" value="C:bacterial-type flagellum"/>
    <property type="evidence" value="ECO:0007669"/>
    <property type="project" value="InterPro"/>
</dbReference>
<evidence type="ECO:0000256" key="9">
    <source>
        <dbReference type="ARBA" id="ARBA00023225"/>
    </source>
</evidence>
<dbReference type="Proteomes" id="UP000092871">
    <property type="component" value="Unassembled WGS sequence"/>
</dbReference>
<keyword evidence="6" id="KW-0963">Cytoplasm</keyword>
<gene>
    <name evidence="13" type="primary">fliH</name>
    <name evidence="13" type="ORF">MGA5115_00319</name>
    <name evidence="14" type="ORF">MGA5116_01880</name>
</gene>
<keyword evidence="5" id="KW-0813">Transport</keyword>
<name>A0A1C3JM83_9GAMM</name>
<evidence type="ECO:0000313" key="14">
    <source>
        <dbReference type="EMBL" id="SBT21287.1"/>
    </source>
</evidence>
<evidence type="ECO:0000256" key="3">
    <source>
        <dbReference type="ARBA" id="ARBA00006602"/>
    </source>
</evidence>
<dbReference type="InterPro" id="IPR018035">
    <property type="entry name" value="Flagellar_FliH/T3SS_HrpE"/>
</dbReference>
<dbReference type="PRINTS" id="PR01003">
    <property type="entry name" value="FLGFLIH"/>
</dbReference>
<dbReference type="InterPro" id="IPR000563">
    <property type="entry name" value="Flag_FliH"/>
</dbReference>
<keyword evidence="7" id="KW-1005">Bacterial flagellum biogenesis</keyword>
<dbReference type="InterPro" id="IPR051472">
    <property type="entry name" value="T3SS_Stator/FliH"/>
</dbReference>
<sequence>MPDNERKLTAYERWELPNLGSGEAPRKTPSGIAIKSDEEAVEITEEIDEDSLVYEPLTAQQLEEIRLAAYEEGFAQGQEEGQEAGHKEGLAKGQEEGHQQGFEQGLEEGKAEALAQGVELAQSQVGELEILLNNALKEFEQPLESTRERLEELLQSATKRIVEHVVRRELGEDSEEMIRSELSKVLATLGEHEGRASLTVHPSCVEAIEALAAEQRLTIKVKTDPSLIEGGFVLESNSFYVDGTVESRLKDVLNSLDKPQ</sequence>
<evidence type="ECO:0000256" key="11">
    <source>
        <dbReference type="SAM" id="MobiDB-lite"/>
    </source>
</evidence>
<comment type="function">
    <text evidence="1">Needed for flagellar regrowth and assembly.</text>
</comment>
<dbReference type="PANTHER" id="PTHR34982:SF1">
    <property type="entry name" value="FLAGELLAR ASSEMBLY PROTEIN FLIH"/>
    <property type="match status" value="1"/>
</dbReference>
<evidence type="ECO:0000313" key="13">
    <source>
        <dbReference type="EMBL" id="SBT16239.1"/>
    </source>
</evidence>
<keyword evidence="13" id="KW-0282">Flagellum</keyword>
<keyword evidence="15" id="KW-1185">Reference proteome</keyword>
<evidence type="ECO:0000256" key="2">
    <source>
        <dbReference type="ARBA" id="ARBA00004496"/>
    </source>
</evidence>
<reference evidence="13 16" key="1">
    <citation type="submission" date="2016-06" db="EMBL/GenBank/DDBJ databases">
        <authorList>
            <person name="Kjaerup R.B."/>
            <person name="Dalgaard T.S."/>
            <person name="Juul-Madsen H.R."/>
        </authorList>
    </citation>
    <scope>NUCLEOTIDE SEQUENCE [LARGE SCALE GENOMIC DNA]</scope>
    <source>
        <strain evidence="13 16">CECT 5115</strain>
    </source>
</reference>
<evidence type="ECO:0000313" key="16">
    <source>
        <dbReference type="Proteomes" id="UP000092871"/>
    </source>
</evidence>
<dbReference type="Pfam" id="PF02108">
    <property type="entry name" value="FliH"/>
    <property type="match status" value="1"/>
</dbReference>